<feature type="domain" description="Tautomerase cis-CaaD-like" evidence="2">
    <location>
        <begin position="1"/>
        <end position="72"/>
    </location>
</feature>
<dbReference type="Gene3D" id="3.30.429.10">
    <property type="entry name" value="Macrophage Migration Inhibitory Factor"/>
    <property type="match status" value="2"/>
</dbReference>
<reference evidence="3 4" key="1">
    <citation type="submission" date="2015-10" db="EMBL/GenBank/DDBJ databases">
        <title>Full genome of DAOMC 229536 Phialocephala scopiformis, a fungal endophyte of spruce producing the potent anti-insectan compound rugulosin.</title>
        <authorList>
            <consortium name="DOE Joint Genome Institute"/>
            <person name="Walker A.K."/>
            <person name="Frasz S.L."/>
            <person name="Seifert K.A."/>
            <person name="Miller J.D."/>
            <person name="Mondo S.J."/>
            <person name="Labutti K."/>
            <person name="Lipzen A."/>
            <person name="Dockter R."/>
            <person name="Kennedy M."/>
            <person name="Grigoriev I.V."/>
            <person name="Spatafora J.W."/>
        </authorList>
    </citation>
    <scope>NUCLEOTIDE SEQUENCE [LARGE SCALE GENOMIC DNA]</scope>
    <source>
        <strain evidence="3 4">CBS 120377</strain>
    </source>
</reference>
<accession>A0A194XU88</accession>
<feature type="compositionally biased region" description="Low complexity" evidence="1">
    <location>
        <begin position="217"/>
        <end position="227"/>
    </location>
</feature>
<evidence type="ECO:0000259" key="2">
    <source>
        <dbReference type="Pfam" id="PF14832"/>
    </source>
</evidence>
<organism evidence="3 4">
    <name type="scientific">Mollisia scopiformis</name>
    <name type="common">Conifer needle endophyte fungus</name>
    <name type="synonym">Phialocephala scopiformis</name>
    <dbReference type="NCBI Taxonomy" id="149040"/>
    <lineage>
        <taxon>Eukaryota</taxon>
        <taxon>Fungi</taxon>
        <taxon>Dikarya</taxon>
        <taxon>Ascomycota</taxon>
        <taxon>Pezizomycotina</taxon>
        <taxon>Leotiomycetes</taxon>
        <taxon>Helotiales</taxon>
        <taxon>Mollisiaceae</taxon>
        <taxon>Mollisia</taxon>
    </lineage>
</organism>
<proteinExistence type="predicted"/>
<dbReference type="InterPro" id="IPR028116">
    <property type="entry name" value="Cis-CaaD-like"/>
</dbReference>
<sequence>MPFYEIIHHTNLTHTQRETLASEITTLHSKTFSAPTHFVNIKFSPSHNASILAPSSPTVPDYFVAGRARTHPNLIFAHVRGGASRSNVAFAKLAEDIEKIWDDVVGLPMYHPSGRPAETHPTQASQGGGDEKEKEKEGGEKEKEKGINWNDERRLQAVFIVPGLIARESGLAIPEAGGEREWLQQNMATFKKRAEEGDEDMKSLVDEVEGRRKPTTAEQQNAEQNGGEQKEVPDRTKN</sequence>
<dbReference type="EMBL" id="KQ947405">
    <property type="protein sequence ID" value="KUJ23272.1"/>
    <property type="molecule type" value="Genomic_DNA"/>
</dbReference>
<dbReference type="AlphaFoldDB" id="A0A194XU88"/>
<protein>
    <recommendedName>
        <fullName evidence="2">Tautomerase cis-CaaD-like domain-containing protein</fullName>
    </recommendedName>
</protein>
<gene>
    <name evidence="3" type="ORF">LY89DRAFT_777055</name>
</gene>
<dbReference type="InParanoid" id="A0A194XU88"/>
<dbReference type="Proteomes" id="UP000070700">
    <property type="component" value="Unassembled WGS sequence"/>
</dbReference>
<dbReference type="GeneID" id="28831826"/>
<feature type="compositionally biased region" description="Basic and acidic residues" evidence="1">
    <location>
        <begin position="228"/>
        <end position="238"/>
    </location>
</feature>
<dbReference type="InterPro" id="IPR014347">
    <property type="entry name" value="Tautomerase/MIF_sf"/>
</dbReference>
<evidence type="ECO:0000256" key="1">
    <source>
        <dbReference type="SAM" id="MobiDB-lite"/>
    </source>
</evidence>
<dbReference type="Pfam" id="PF14832">
    <property type="entry name" value="Tautomerase_3"/>
    <property type="match status" value="1"/>
</dbReference>
<evidence type="ECO:0000313" key="3">
    <source>
        <dbReference type="EMBL" id="KUJ23272.1"/>
    </source>
</evidence>
<dbReference type="RefSeq" id="XP_018077627.1">
    <property type="nucleotide sequence ID" value="XM_018222100.1"/>
</dbReference>
<keyword evidence="4" id="KW-1185">Reference proteome</keyword>
<dbReference type="KEGG" id="psco:LY89DRAFT_777055"/>
<feature type="region of interest" description="Disordered" evidence="1">
    <location>
        <begin position="191"/>
        <end position="238"/>
    </location>
</feature>
<evidence type="ECO:0000313" key="4">
    <source>
        <dbReference type="Proteomes" id="UP000070700"/>
    </source>
</evidence>
<feature type="compositionally biased region" description="Basic and acidic residues" evidence="1">
    <location>
        <begin position="129"/>
        <end position="149"/>
    </location>
</feature>
<feature type="compositionally biased region" description="Basic and acidic residues" evidence="1">
    <location>
        <begin position="192"/>
        <end position="212"/>
    </location>
</feature>
<feature type="region of interest" description="Disordered" evidence="1">
    <location>
        <begin position="111"/>
        <end position="149"/>
    </location>
</feature>
<dbReference type="OrthoDB" id="9981319at2759"/>
<name>A0A194XU88_MOLSC</name>